<feature type="domain" description="Reverse transcriptase zinc-binding" evidence="1">
    <location>
        <begin position="2"/>
        <end position="48"/>
    </location>
</feature>
<reference evidence="2" key="5">
    <citation type="journal article" date="2021" name="G3 (Bethesda)">
        <title>Aegilops tauschii genome assembly Aet v5.0 features greater sequence contiguity and improved annotation.</title>
        <authorList>
            <person name="Wang L."/>
            <person name="Zhu T."/>
            <person name="Rodriguez J.C."/>
            <person name="Deal K.R."/>
            <person name="Dubcovsky J."/>
            <person name="McGuire P.E."/>
            <person name="Lux T."/>
            <person name="Spannagl M."/>
            <person name="Mayer K.F.X."/>
            <person name="Baldrich P."/>
            <person name="Meyers B.C."/>
            <person name="Huo N."/>
            <person name="Gu Y.Q."/>
            <person name="Zhou H."/>
            <person name="Devos K.M."/>
            <person name="Bennetzen J.L."/>
            <person name="Unver T."/>
            <person name="Budak H."/>
            <person name="Gulick P.J."/>
            <person name="Galiba G."/>
            <person name="Kalapos B."/>
            <person name="Nelson D.R."/>
            <person name="Li P."/>
            <person name="You F.M."/>
            <person name="Luo M.C."/>
            <person name="Dvorak J."/>
        </authorList>
    </citation>
    <scope>NUCLEOTIDE SEQUENCE [LARGE SCALE GENOMIC DNA]</scope>
    <source>
        <strain evidence="2">cv. AL8/78</strain>
    </source>
</reference>
<dbReference type="InterPro" id="IPR026960">
    <property type="entry name" value="RVT-Znf"/>
</dbReference>
<dbReference type="Proteomes" id="UP000015105">
    <property type="component" value="Chromosome 1D"/>
</dbReference>
<dbReference type="Pfam" id="PF13966">
    <property type="entry name" value="zf-RVT"/>
    <property type="match status" value="1"/>
</dbReference>
<accession>A0A452ZXT1</accession>
<organism evidence="2 3">
    <name type="scientific">Aegilops tauschii subsp. strangulata</name>
    <name type="common">Goatgrass</name>
    <dbReference type="NCBI Taxonomy" id="200361"/>
    <lineage>
        <taxon>Eukaryota</taxon>
        <taxon>Viridiplantae</taxon>
        <taxon>Streptophyta</taxon>
        <taxon>Embryophyta</taxon>
        <taxon>Tracheophyta</taxon>
        <taxon>Spermatophyta</taxon>
        <taxon>Magnoliopsida</taxon>
        <taxon>Liliopsida</taxon>
        <taxon>Poales</taxon>
        <taxon>Poaceae</taxon>
        <taxon>BOP clade</taxon>
        <taxon>Pooideae</taxon>
        <taxon>Triticodae</taxon>
        <taxon>Triticeae</taxon>
        <taxon>Triticinae</taxon>
        <taxon>Aegilops</taxon>
    </lineage>
</organism>
<proteinExistence type="predicted"/>
<dbReference type="AlphaFoldDB" id="A0A452ZXT1"/>
<reference evidence="3" key="1">
    <citation type="journal article" date="2014" name="Science">
        <title>Ancient hybridizations among the ancestral genomes of bread wheat.</title>
        <authorList>
            <consortium name="International Wheat Genome Sequencing Consortium,"/>
            <person name="Marcussen T."/>
            <person name="Sandve S.R."/>
            <person name="Heier L."/>
            <person name="Spannagl M."/>
            <person name="Pfeifer M."/>
            <person name="Jakobsen K.S."/>
            <person name="Wulff B.B."/>
            <person name="Steuernagel B."/>
            <person name="Mayer K.F."/>
            <person name="Olsen O.A."/>
        </authorList>
    </citation>
    <scope>NUCLEOTIDE SEQUENCE [LARGE SCALE GENOMIC DNA]</scope>
    <source>
        <strain evidence="3">cv. AL8/78</strain>
    </source>
</reference>
<dbReference type="EnsemblPlants" id="AET1Gv20965300.1">
    <property type="protein sequence ID" value="AET1Gv20965300.1"/>
    <property type="gene ID" value="AET1Gv20965300"/>
</dbReference>
<protein>
    <recommendedName>
        <fullName evidence="1">Reverse transcriptase zinc-binding domain-containing protein</fullName>
    </recommendedName>
</protein>
<keyword evidence="3" id="KW-1185">Reference proteome</keyword>
<reference evidence="3" key="2">
    <citation type="journal article" date="2017" name="Nat. Plants">
        <title>The Aegilops tauschii genome reveals multiple impacts of transposons.</title>
        <authorList>
            <person name="Zhao G."/>
            <person name="Zou C."/>
            <person name="Li K."/>
            <person name="Wang K."/>
            <person name="Li T."/>
            <person name="Gao L."/>
            <person name="Zhang X."/>
            <person name="Wang H."/>
            <person name="Yang Z."/>
            <person name="Liu X."/>
            <person name="Jiang W."/>
            <person name="Mao L."/>
            <person name="Kong X."/>
            <person name="Jiao Y."/>
            <person name="Jia J."/>
        </authorList>
    </citation>
    <scope>NUCLEOTIDE SEQUENCE [LARGE SCALE GENOMIC DNA]</scope>
    <source>
        <strain evidence="3">cv. AL8/78</strain>
    </source>
</reference>
<evidence type="ECO:0000313" key="2">
    <source>
        <dbReference type="EnsemblPlants" id="AET1Gv20965300.1"/>
    </source>
</evidence>
<evidence type="ECO:0000259" key="1">
    <source>
        <dbReference type="Pfam" id="PF13966"/>
    </source>
</evidence>
<reference evidence="2" key="4">
    <citation type="submission" date="2019-03" db="UniProtKB">
        <authorList>
            <consortium name="EnsemblPlants"/>
        </authorList>
    </citation>
    <scope>IDENTIFICATION</scope>
</reference>
<sequence>SDRLNTRNMLKRRHYNIGTNLDCLLCGQHVEETVEHLFFHCTFSKECWRLLNISWTVQGDRLTLVEILKAQHPR</sequence>
<evidence type="ECO:0000313" key="3">
    <source>
        <dbReference type="Proteomes" id="UP000015105"/>
    </source>
</evidence>
<name>A0A452ZXT1_AEGTS</name>
<dbReference type="Gramene" id="AET1Gv20965300.1">
    <property type="protein sequence ID" value="AET1Gv20965300.1"/>
    <property type="gene ID" value="AET1Gv20965300"/>
</dbReference>
<reference evidence="2" key="3">
    <citation type="journal article" date="2017" name="Nature">
        <title>Genome sequence of the progenitor of the wheat D genome Aegilops tauschii.</title>
        <authorList>
            <person name="Luo M.C."/>
            <person name="Gu Y.Q."/>
            <person name="Puiu D."/>
            <person name="Wang H."/>
            <person name="Twardziok S.O."/>
            <person name="Deal K.R."/>
            <person name="Huo N."/>
            <person name="Zhu T."/>
            <person name="Wang L."/>
            <person name="Wang Y."/>
            <person name="McGuire P.E."/>
            <person name="Liu S."/>
            <person name="Long H."/>
            <person name="Ramasamy R.K."/>
            <person name="Rodriguez J.C."/>
            <person name="Van S.L."/>
            <person name="Yuan L."/>
            <person name="Wang Z."/>
            <person name="Xia Z."/>
            <person name="Xiao L."/>
            <person name="Anderson O.D."/>
            <person name="Ouyang S."/>
            <person name="Liang Y."/>
            <person name="Zimin A.V."/>
            <person name="Pertea G."/>
            <person name="Qi P."/>
            <person name="Bennetzen J.L."/>
            <person name="Dai X."/>
            <person name="Dawson M.W."/>
            <person name="Muller H.G."/>
            <person name="Kugler K."/>
            <person name="Rivarola-Duarte L."/>
            <person name="Spannagl M."/>
            <person name="Mayer K.F.X."/>
            <person name="Lu F.H."/>
            <person name="Bevan M.W."/>
            <person name="Leroy P."/>
            <person name="Li P."/>
            <person name="You F.M."/>
            <person name="Sun Q."/>
            <person name="Liu Z."/>
            <person name="Lyons E."/>
            <person name="Wicker T."/>
            <person name="Salzberg S.L."/>
            <person name="Devos K.M."/>
            <person name="Dvorak J."/>
        </authorList>
    </citation>
    <scope>NUCLEOTIDE SEQUENCE [LARGE SCALE GENOMIC DNA]</scope>
    <source>
        <strain evidence="2">cv. AL8/78</strain>
    </source>
</reference>